<evidence type="ECO:0000313" key="1">
    <source>
        <dbReference type="EMBL" id="SOQ35662.1"/>
    </source>
</evidence>
<accession>A0A2H1V5J5</accession>
<sequence>MGCLCQGFFTRNGFFLRRENHPIIYPALGEARGKVRLLLTKNTPFQSCFSSGQSAAPRWHQPCCLPVSTEKSVLSLGILDLKISDEEIVPESLKIVR</sequence>
<protein>
    <submittedName>
        <fullName evidence="1">SFRICE_019705</fullName>
    </submittedName>
</protein>
<reference evidence="1" key="1">
    <citation type="submission" date="2016-07" db="EMBL/GenBank/DDBJ databases">
        <authorList>
            <person name="Bretaudeau A."/>
        </authorList>
    </citation>
    <scope>NUCLEOTIDE SEQUENCE</scope>
    <source>
        <strain evidence="1">Rice</strain>
        <tissue evidence="1">Whole body</tissue>
    </source>
</reference>
<dbReference type="EMBL" id="ODYU01000596">
    <property type="protein sequence ID" value="SOQ35662.1"/>
    <property type="molecule type" value="Genomic_DNA"/>
</dbReference>
<proteinExistence type="predicted"/>
<name>A0A2H1V5J5_SPOFR</name>
<organism evidence="1">
    <name type="scientific">Spodoptera frugiperda</name>
    <name type="common">Fall armyworm</name>
    <dbReference type="NCBI Taxonomy" id="7108"/>
    <lineage>
        <taxon>Eukaryota</taxon>
        <taxon>Metazoa</taxon>
        <taxon>Ecdysozoa</taxon>
        <taxon>Arthropoda</taxon>
        <taxon>Hexapoda</taxon>
        <taxon>Insecta</taxon>
        <taxon>Pterygota</taxon>
        <taxon>Neoptera</taxon>
        <taxon>Endopterygota</taxon>
        <taxon>Lepidoptera</taxon>
        <taxon>Glossata</taxon>
        <taxon>Ditrysia</taxon>
        <taxon>Noctuoidea</taxon>
        <taxon>Noctuidae</taxon>
        <taxon>Amphipyrinae</taxon>
        <taxon>Spodoptera</taxon>
    </lineage>
</organism>
<dbReference type="AlphaFoldDB" id="A0A2H1V5J5"/>
<gene>
    <name evidence="1" type="ORF">SFRICE_019705</name>
</gene>